<keyword evidence="5" id="KW-1185">Reference proteome</keyword>
<comment type="similarity">
    <text evidence="1">Belongs to the proteasome subunit S11 family.</text>
</comment>
<evidence type="ECO:0000256" key="1">
    <source>
        <dbReference type="ARBA" id="ARBA00006207"/>
    </source>
</evidence>
<dbReference type="InterPro" id="IPR000717">
    <property type="entry name" value="PCI_dom"/>
</dbReference>
<accession>A0A8S1JDN1</accession>
<dbReference type="SMART" id="SM00088">
    <property type="entry name" value="PINT"/>
    <property type="match status" value="1"/>
</dbReference>
<dbReference type="Pfam" id="PF22037">
    <property type="entry name" value="PSD13_N"/>
    <property type="match status" value="1"/>
</dbReference>
<evidence type="ECO:0000256" key="2">
    <source>
        <dbReference type="ARBA" id="ARBA00022942"/>
    </source>
</evidence>
<dbReference type="GO" id="GO:0006511">
    <property type="term" value="P:ubiquitin-dependent protein catabolic process"/>
    <property type="evidence" value="ECO:0007669"/>
    <property type="project" value="TreeGrafter"/>
</dbReference>
<dbReference type="PROSITE" id="PS50250">
    <property type="entry name" value="PCI"/>
    <property type="match status" value="1"/>
</dbReference>
<dbReference type="EMBL" id="CAJHUC010002729">
    <property type="protein sequence ID" value="CAD7704285.1"/>
    <property type="molecule type" value="Genomic_DNA"/>
</dbReference>
<sequence>MAPKPLEFLARLKSELPALGDCLDDLGSLYERKLWHQLTLRLEEVFQDTSFRRGNALIRLYTGFITDFASKLNLLKLAQMAVTVSELHEDAPSALVFLEGVLEKLKGMRHVKTEEPIAFVRMHIAQQKLRNGEVDECRVLIDEGKEALEGLADVDPTVHAAYHLVCSLYHKHRREFAEFYRSALMYLAYKSSESLPEERKLSLAVDISFSALLADDVYNFGELLLHPIINVLDTSQYKWLHELLEVFNQGDMHTYEEMCVKYASVLNEQPALVENERKLKEKLTIMCLLELIFSLPAEERRIPLKVIGERTKLSLDGVEFLLMRALSLHLIEGTIDQVDGYVQVSWVQPRVLTRPEMQGLLDHLDAWISKVKAVNLSLEQETVGVVEV</sequence>
<dbReference type="GO" id="GO:0005198">
    <property type="term" value="F:structural molecule activity"/>
    <property type="evidence" value="ECO:0007669"/>
    <property type="project" value="TreeGrafter"/>
</dbReference>
<dbReference type="Proteomes" id="UP000708148">
    <property type="component" value="Unassembled WGS sequence"/>
</dbReference>
<comment type="caution">
    <text evidence="4">The sequence shown here is derived from an EMBL/GenBank/DDBJ whole genome shotgun (WGS) entry which is preliminary data.</text>
</comment>
<dbReference type="PANTHER" id="PTHR10539">
    <property type="entry name" value="26S PROTEASOME NON-ATPASE REGULATORY SUBUNIT 13"/>
    <property type="match status" value="1"/>
</dbReference>
<dbReference type="InterPro" id="IPR036390">
    <property type="entry name" value="WH_DNA-bd_sf"/>
</dbReference>
<dbReference type="InterPro" id="IPR054179">
    <property type="entry name" value="PSD13_N"/>
</dbReference>
<gene>
    <name evidence="4" type="ORF">OSTQU699_LOCUS9640</name>
</gene>
<dbReference type="OrthoDB" id="1093at2759"/>
<protein>
    <recommendedName>
        <fullName evidence="3">PCI domain-containing protein</fullName>
    </recommendedName>
</protein>
<evidence type="ECO:0000259" key="3">
    <source>
        <dbReference type="PROSITE" id="PS50250"/>
    </source>
</evidence>
<keyword evidence="2" id="KW-0647">Proteasome</keyword>
<dbReference type="AlphaFoldDB" id="A0A8S1JDN1"/>
<organism evidence="4 5">
    <name type="scientific">Ostreobium quekettii</name>
    <dbReference type="NCBI Taxonomy" id="121088"/>
    <lineage>
        <taxon>Eukaryota</taxon>
        <taxon>Viridiplantae</taxon>
        <taxon>Chlorophyta</taxon>
        <taxon>core chlorophytes</taxon>
        <taxon>Ulvophyceae</taxon>
        <taxon>TCBD clade</taxon>
        <taxon>Bryopsidales</taxon>
        <taxon>Ostreobineae</taxon>
        <taxon>Ostreobiaceae</taxon>
        <taxon>Ostreobium</taxon>
    </lineage>
</organism>
<dbReference type="SUPFAM" id="SSF46785">
    <property type="entry name" value="Winged helix' DNA-binding domain"/>
    <property type="match status" value="1"/>
</dbReference>
<evidence type="ECO:0000313" key="5">
    <source>
        <dbReference type="Proteomes" id="UP000708148"/>
    </source>
</evidence>
<dbReference type="InterPro" id="IPR035298">
    <property type="entry name" value="PSMD13"/>
</dbReference>
<dbReference type="GO" id="GO:0005829">
    <property type="term" value="C:cytosol"/>
    <property type="evidence" value="ECO:0007669"/>
    <property type="project" value="TreeGrafter"/>
</dbReference>
<dbReference type="GO" id="GO:0005634">
    <property type="term" value="C:nucleus"/>
    <property type="evidence" value="ECO:0007669"/>
    <property type="project" value="TreeGrafter"/>
</dbReference>
<evidence type="ECO:0000313" key="4">
    <source>
        <dbReference type="EMBL" id="CAD7704285.1"/>
    </source>
</evidence>
<proteinExistence type="inferred from homology"/>
<feature type="domain" description="PCI" evidence="3">
    <location>
        <begin position="178"/>
        <end position="349"/>
    </location>
</feature>
<dbReference type="PANTHER" id="PTHR10539:SF0">
    <property type="entry name" value="26S PROTEASOME NON-ATPASE REGULATORY SUBUNIT 13"/>
    <property type="match status" value="1"/>
</dbReference>
<dbReference type="Pfam" id="PF01399">
    <property type="entry name" value="PCI"/>
    <property type="match status" value="1"/>
</dbReference>
<reference evidence="4" key="1">
    <citation type="submission" date="2020-12" db="EMBL/GenBank/DDBJ databases">
        <authorList>
            <person name="Iha C."/>
        </authorList>
    </citation>
    <scope>NUCLEOTIDE SEQUENCE</scope>
</reference>
<name>A0A8S1JDN1_9CHLO</name>
<dbReference type="GO" id="GO:0008541">
    <property type="term" value="C:proteasome regulatory particle, lid subcomplex"/>
    <property type="evidence" value="ECO:0007669"/>
    <property type="project" value="TreeGrafter"/>
</dbReference>